<dbReference type="EMBL" id="JH370146">
    <property type="protein sequence ID" value="ELA41324.1"/>
    <property type="molecule type" value="Genomic_DNA"/>
</dbReference>
<protein>
    <recommendedName>
        <fullName evidence="7">EF-hand domain-containing protein</fullName>
    </recommendedName>
</protein>
<dbReference type="AlphaFoldDB" id="L2GL12"/>
<dbReference type="Gene3D" id="1.10.238.10">
    <property type="entry name" value="EF-hand"/>
    <property type="match status" value="1"/>
</dbReference>
<dbReference type="InterPro" id="IPR028846">
    <property type="entry name" value="Recoverin"/>
</dbReference>
<keyword evidence="2" id="KW-0519">Myristate</keyword>
<comment type="similarity">
    <text evidence="1">Belongs to the recoverin family.</text>
</comment>
<dbReference type="RefSeq" id="XP_007605142.1">
    <property type="nucleotide sequence ID" value="XM_007605080.1"/>
</dbReference>
<proteinExistence type="inferred from homology"/>
<dbReference type="PANTHER" id="PTHR23055:SF178">
    <property type="entry name" value="NEUROCALCIN HOMOLOG"/>
    <property type="match status" value="1"/>
</dbReference>
<evidence type="ECO:0000256" key="2">
    <source>
        <dbReference type="ARBA" id="ARBA00022707"/>
    </source>
</evidence>
<dbReference type="PANTHER" id="PTHR23055">
    <property type="entry name" value="CALCIUM BINDING PROTEINS"/>
    <property type="match status" value="1"/>
</dbReference>
<dbReference type="PROSITE" id="PS50222">
    <property type="entry name" value="EF_HAND_2"/>
    <property type="match status" value="1"/>
</dbReference>
<evidence type="ECO:0000256" key="3">
    <source>
        <dbReference type="ARBA" id="ARBA00022723"/>
    </source>
</evidence>
<keyword evidence="5" id="KW-0106">Calcium</keyword>
<dbReference type="PROSITE" id="PS00018">
    <property type="entry name" value="EF_HAND_1"/>
    <property type="match status" value="1"/>
</dbReference>
<reference evidence="9" key="1">
    <citation type="submission" date="2011-05" db="EMBL/GenBank/DDBJ databases">
        <title>The genome sequence of Vittaforma corneae strain ATCC 50505.</title>
        <authorList>
            <consortium name="The Broad Institute Genome Sequencing Platform"/>
            <person name="Cuomo C."/>
            <person name="Didier E."/>
            <person name="Bowers L."/>
            <person name="Young S.K."/>
            <person name="Zeng Q."/>
            <person name="Gargeya S."/>
            <person name="Fitzgerald M."/>
            <person name="Haas B."/>
            <person name="Abouelleil A."/>
            <person name="Alvarado L."/>
            <person name="Arachchi H.M."/>
            <person name="Berlin A."/>
            <person name="Chapman S.B."/>
            <person name="Gearin G."/>
            <person name="Goldberg J."/>
            <person name="Griggs A."/>
            <person name="Gujja S."/>
            <person name="Hansen M."/>
            <person name="Heiman D."/>
            <person name="Howarth C."/>
            <person name="Larimer J."/>
            <person name="Lui A."/>
            <person name="MacDonald P.J.P."/>
            <person name="McCowen C."/>
            <person name="Montmayeur A."/>
            <person name="Murphy C."/>
            <person name="Neiman D."/>
            <person name="Pearson M."/>
            <person name="Priest M."/>
            <person name="Roberts A."/>
            <person name="Saif S."/>
            <person name="Shea T."/>
            <person name="Sisk P."/>
            <person name="Stolte C."/>
            <person name="Sykes S."/>
            <person name="Wortman J."/>
            <person name="Nusbaum C."/>
            <person name="Birren B."/>
        </authorList>
    </citation>
    <scope>NUCLEOTIDE SEQUENCE [LARGE SCALE GENOMIC DNA]</scope>
    <source>
        <strain evidence="9">ATCC 50505</strain>
    </source>
</reference>
<dbReference type="InterPro" id="IPR011992">
    <property type="entry name" value="EF-hand-dom_pair"/>
</dbReference>
<organism evidence="8 9">
    <name type="scientific">Vittaforma corneae (strain ATCC 50505)</name>
    <name type="common">Microsporidian parasite</name>
    <name type="synonym">Nosema corneum</name>
    <dbReference type="NCBI Taxonomy" id="993615"/>
    <lineage>
        <taxon>Eukaryota</taxon>
        <taxon>Fungi</taxon>
        <taxon>Fungi incertae sedis</taxon>
        <taxon>Microsporidia</taxon>
        <taxon>Nosematidae</taxon>
        <taxon>Vittaforma</taxon>
    </lineage>
</organism>
<evidence type="ECO:0000313" key="9">
    <source>
        <dbReference type="Proteomes" id="UP000011082"/>
    </source>
</evidence>
<keyword evidence="4" id="KW-0677">Repeat</keyword>
<dbReference type="OrthoDB" id="191686at2759"/>
<dbReference type="Proteomes" id="UP000011082">
    <property type="component" value="Unassembled WGS sequence"/>
</dbReference>
<dbReference type="GeneID" id="19882407"/>
<evidence type="ECO:0000259" key="7">
    <source>
        <dbReference type="PROSITE" id="PS50222"/>
    </source>
</evidence>
<dbReference type="InterPro" id="IPR018247">
    <property type="entry name" value="EF_Hand_1_Ca_BS"/>
</dbReference>
<dbReference type="HOGENOM" id="CLU_072366_1_0_1"/>
<evidence type="ECO:0000256" key="4">
    <source>
        <dbReference type="ARBA" id="ARBA00022737"/>
    </source>
</evidence>
<dbReference type="OMA" id="RAWEHQP"/>
<evidence type="ECO:0000256" key="1">
    <source>
        <dbReference type="ARBA" id="ARBA00006049"/>
    </source>
</evidence>
<keyword evidence="3" id="KW-0479">Metal-binding</keyword>
<dbReference type="STRING" id="993615.L2GL12"/>
<dbReference type="VEuPathDB" id="MicrosporidiaDB:VICG_01697"/>
<dbReference type="PRINTS" id="PR00450">
    <property type="entry name" value="RECOVERIN"/>
</dbReference>
<keyword evidence="6" id="KW-0449">Lipoprotein</keyword>
<accession>L2GL12</accession>
<dbReference type="InParanoid" id="L2GL12"/>
<sequence length="183" mass="21452">MGNQSSQPLSKDLECSKFIHFLPTEIREWSFAFKAIYPDGRMSLKDFIDFFSSLFPFGKVEPFCTRMFQNINISQAKEVELSELLIAFTILLKGSTFERLRWLFRFYDDDKDGFVSRDELEKGFDIINLMVSNSMMSEIPSKFLVDEIFSSLQNQSGFLTFNDFEILAQENSDNFKKISFFYD</sequence>
<dbReference type="GO" id="GO:0005509">
    <property type="term" value="F:calcium ion binding"/>
    <property type="evidence" value="ECO:0007669"/>
    <property type="project" value="InterPro"/>
</dbReference>
<name>L2GL12_VITCO</name>
<dbReference type="SMART" id="SM00054">
    <property type="entry name" value="EFh"/>
    <property type="match status" value="2"/>
</dbReference>
<gene>
    <name evidence="8" type="ORF">VICG_01697</name>
</gene>
<evidence type="ECO:0000256" key="5">
    <source>
        <dbReference type="ARBA" id="ARBA00022837"/>
    </source>
</evidence>
<evidence type="ECO:0000256" key="6">
    <source>
        <dbReference type="ARBA" id="ARBA00023288"/>
    </source>
</evidence>
<keyword evidence="9" id="KW-1185">Reference proteome</keyword>
<feature type="domain" description="EF-hand" evidence="7">
    <location>
        <begin position="95"/>
        <end position="130"/>
    </location>
</feature>
<dbReference type="InterPro" id="IPR002048">
    <property type="entry name" value="EF_hand_dom"/>
</dbReference>
<dbReference type="SUPFAM" id="SSF47473">
    <property type="entry name" value="EF-hand"/>
    <property type="match status" value="1"/>
</dbReference>
<evidence type="ECO:0000313" key="8">
    <source>
        <dbReference type="EMBL" id="ELA41324.1"/>
    </source>
</evidence>